<dbReference type="Gene3D" id="3.40.630.30">
    <property type="match status" value="1"/>
</dbReference>
<dbReference type="SUPFAM" id="SSF55729">
    <property type="entry name" value="Acyl-CoA N-acyltransferases (Nat)"/>
    <property type="match status" value="1"/>
</dbReference>
<dbReference type="InterPro" id="IPR051531">
    <property type="entry name" value="N-acetyltransferase"/>
</dbReference>
<dbReference type="Proteomes" id="UP000190951">
    <property type="component" value="Chromosome"/>
</dbReference>
<dbReference type="InterPro" id="IPR000182">
    <property type="entry name" value="GNAT_dom"/>
</dbReference>
<dbReference type="STRING" id="84029.CROST_23470"/>
<protein>
    <submittedName>
        <fullName evidence="1">Uncharacterized protein</fullName>
    </submittedName>
</protein>
<dbReference type="KEGG" id="crw:CROST_006450"/>
<dbReference type="Pfam" id="PF13302">
    <property type="entry name" value="Acetyltransf_3"/>
    <property type="match status" value="1"/>
</dbReference>
<dbReference type="InterPro" id="IPR016181">
    <property type="entry name" value="Acyl_CoA_acyltransferase"/>
</dbReference>
<evidence type="ECO:0000313" key="1">
    <source>
        <dbReference type="EMBL" id="URZ09937.1"/>
    </source>
</evidence>
<gene>
    <name evidence="1" type="ORF">CROST_006450</name>
</gene>
<evidence type="ECO:0000313" key="2">
    <source>
        <dbReference type="Proteomes" id="UP000190951"/>
    </source>
</evidence>
<dbReference type="GO" id="GO:0016747">
    <property type="term" value="F:acyltransferase activity, transferring groups other than amino-acyl groups"/>
    <property type="evidence" value="ECO:0007669"/>
    <property type="project" value="InterPro"/>
</dbReference>
<dbReference type="PANTHER" id="PTHR43792">
    <property type="entry name" value="GNAT FAMILY, PUTATIVE (AFU_ORTHOLOGUE AFUA_3G00765)-RELATED-RELATED"/>
    <property type="match status" value="1"/>
</dbReference>
<keyword evidence="2" id="KW-1185">Reference proteome</keyword>
<reference evidence="1 2" key="1">
    <citation type="submission" date="2022-04" db="EMBL/GenBank/DDBJ databases">
        <title>Genome sequence of C. roseum typestrain.</title>
        <authorList>
            <person name="Poehlein A."/>
            <person name="Schoch T."/>
            <person name="Duerre P."/>
            <person name="Daniel R."/>
        </authorList>
    </citation>
    <scope>NUCLEOTIDE SEQUENCE [LARGE SCALE GENOMIC DNA]</scope>
    <source>
        <strain evidence="1 2">DSM 7320</strain>
    </source>
</reference>
<organism evidence="1 2">
    <name type="scientific">Clostridium felsineum</name>
    <dbReference type="NCBI Taxonomy" id="36839"/>
    <lineage>
        <taxon>Bacteria</taxon>
        <taxon>Bacillati</taxon>
        <taxon>Bacillota</taxon>
        <taxon>Clostridia</taxon>
        <taxon>Eubacteriales</taxon>
        <taxon>Clostridiaceae</taxon>
        <taxon>Clostridium</taxon>
    </lineage>
</organism>
<dbReference type="AlphaFoldDB" id="A0A1S8L529"/>
<dbReference type="RefSeq" id="WP_077833494.1">
    <property type="nucleotide sequence ID" value="NZ_CP096983.1"/>
</dbReference>
<dbReference type="EMBL" id="CP096983">
    <property type="protein sequence ID" value="URZ09937.1"/>
    <property type="molecule type" value="Genomic_DNA"/>
</dbReference>
<accession>A0A1S8L529</accession>
<dbReference type="PANTHER" id="PTHR43792:SF13">
    <property type="entry name" value="ACETYLTRANSFERASE"/>
    <property type="match status" value="1"/>
</dbReference>
<name>A0A1S8L529_9CLOT</name>
<proteinExistence type="predicted"/>
<sequence length="169" mass="19133">MNKILLASNRITLTPLSLPELQNIEKDNINLLENTINEDAIFDFTKVAISKKINKMLKVSTAVHNWYTYWLIIDNITKMGIGFIGFKGTPNDSGYVEVGYNIACTYRKQGIMTEALSLLSNWALKNPNLKGITACKVLKTNTGSNRVLKNCNFKLTNSTEEFNYYLLKL</sequence>